<proteinExistence type="predicted"/>
<dbReference type="EMBL" id="FQNC01000041">
    <property type="protein sequence ID" value="SGY29830.1"/>
    <property type="molecule type" value="Genomic_DNA"/>
</dbReference>
<evidence type="ECO:0000256" key="1">
    <source>
        <dbReference type="SAM" id="Phobius"/>
    </source>
</evidence>
<keyword evidence="1" id="KW-1133">Transmembrane helix</keyword>
<name>A0A2X0MSL5_9BASI</name>
<evidence type="ECO:0000313" key="2">
    <source>
        <dbReference type="EMBL" id="SGY29830.1"/>
    </source>
</evidence>
<keyword evidence="3" id="KW-1185">Reference proteome</keyword>
<organism evidence="2 3">
    <name type="scientific">Microbotryum silenes-dioicae</name>
    <dbReference type="NCBI Taxonomy" id="796604"/>
    <lineage>
        <taxon>Eukaryota</taxon>
        <taxon>Fungi</taxon>
        <taxon>Dikarya</taxon>
        <taxon>Basidiomycota</taxon>
        <taxon>Pucciniomycotina</taxon>
        <taxon>Microbotryomycetes</taxon>
        <taxon>Microbotryales</taxon>
        <taxon>Microbotryaceae</taxon>
        <taxon>Microbotryum</taxon>
    </lineage>
</organism>
<feature type="transmembrane region" description="Helical" evidence="1">
    <location>
        <begin position="123"/>
        <end position="146"/>
    </location>
</feature>
<dbReference type="Proteomes" id="UP000249464">
    <property type="component" value="Unassembled WGS sequence"/>
</dbReference>
<feature type="transmembrane region" description="Helical" evidence="1">
    <location>
        <begin position="197"/>
        <end position="216"/>
    </location>
</feature>
<feature type="transmembrane region" description="Helical" evidence="1">
    <location>
        <begin position="331"/>
        <end position="351"/>
    </location>
</feature>
<dbReference type="AlphaFoldDB" id="A0A2X0MSL5"/>
<feature type="transmembrane region" description="Helical" evidence="1">
    <location>
        <begin position="268"/>
        <end position="293"/>
    </location>
</feature>
<protein>
    <submittedName>
        <fullName evidence="2">BQ5605_C002g01087 protein</fullName>
    </submittedName>
</protein>
<feature type="transmembrane region" description="Helical" evidence="1">
    <location>
        <begin position="222"/>
        <end position="247"/>
    </location>
</feature>
<feature type="transmembrane region" description="Helical" evidence="1">
    <location>
        <begin position="299"/>
        <end position="319"/>
    </location>
</feature>
<reference evidence="2 3" key="1">
    <citation type="submission" date="2016-11" db="EMBL/GenBank/DDBJ databases">
        <authorList>
            <person name="Jaros S."/>
            <person name="Januszkiewicz K."/>
            <person name="Wedrychowicz H."/>
        </authorList>
    </citation>
    <scope>NUCLEOTIDE SEQUENCE [LARGE SCALE GENOMIC DNA]</scope>
</reference>
<keyword evidence="1" id="KW-0472">Membrane</keyword>
<keyword evidence="1" id="KW-0812">Transmembrane</keyword>
<sequence length="370" mass="40511">MSFPLPRSSSLPRNQMQTQNQIANVMDRSIELGSFPAFVHTDPASMGSAPIGAVPSFDQTSTAQSDPGTRAAIPDKKASYTTSFEPLPLKIISLSTLASSQDARSRSTSAWNPRNWPWPRIEAMWWAASPLLFHILGMFLLLVSLVECTIPYLSIVQVGEGTTGRLDYSLLASCAVAPGTTERVCTKRNILADYIPSLLLVSPAMPAFTALKLIFVSQQTPAILLSALGLLAAALLVYIPFWILAYFPNTKTVPAPLQKFYRYHAKHLLLLVFILVLPAFVLSLTSVIGFHLLCQGNAIDFSMNMVAAFEAGLLGGSITAWKPELRHGFDLLWAAVAFQTATVIALGVAMFNELHEVVEWPEMQKGKVFW</sequence>
<evidence type="ECO:0000313" key="3">
    <source>
        <dbReference type="Proteomes" id="UP000249464"/>
    </source>
</evidence>
<accession>A0A2X0MSL5</accession>
<gene>
    <name evidence="2" type="primary">BQ5605_C002g01087</name>
    <name evidence="2" type="ORF">BQ5605_C002G01087</name>
</gene>